<dbReference type="EMBL" id="OZ034817">
    <property type="protein sequence ID" value="CAL1383570.1"/>
    <property type="molecule type" value="Genomic_DNA"/>
</dbReference>
<dbReference type="AlphaFoldDB" id="A0AAV2EDD1"/>
<keyword evidence="2" id="KW-1185">Reference proteome</keyword>
<gene>
    <name evidence="1" type="ORF">LTRI10_LOCUS24836</name>
</gene>
<sequence>MGLAELIETRKSNPSGWGWDPIRCHILADDKSFDDYVKVHTHCKGMNKKPFPQFWALEPVFAKGRAKLLMVKLGSSGMMETRPILALKVKSRNQNALRSLSLFMSRTLTMTLQRK</sequence>
<organism evidence="1 2">
    <name type="scientific">Linum trigynum</name>
    <dbReference type="NCBI Taxonomy" id="586398"/>
    <lineage>
        <taxon>Eukaryota</taxon>
        <taxon>Viridiplantae</taxon>
        <taxon>Streptophyta</taxon>
        <taxon>Embryophyta</taxon>
        <taxon>Tracheophyta</taxon>
        <taxon>Spermatophyta</taxon>
        <taxon>Magnoliopsida</taxon>
        <taxon>eudicotyledons</taxon>
        <taxon>Gunneridae</taxon>
        <taxon>Pentapetalae</taxon>
        <taxon>rosids</taxon>
        <taxon>fabids</taxon>
        <taxon>Malpighiales</taxon>
        <taxon>Linaceae</taxon>
        <taxon>Linum</taxon>
    </lineage>
</organism>
<evidence type="ECO:0000313" key="2">
    <source>
        <dbReference type="Proteomes" id="UP001497516"/>
    </source>
</evidence>
<accession>A0AAV2EDD1</accession>
<protein>
    <submittedName>
        <fullName evidence="1">Uncharacterized protein</fullName>
    </submittedName>
</protein>
<name>A0AAV2EDD1_9ROSI</name>
<proteinExistence type="predicted"/>
<evidence type="ECO:0000313" key="1">
    <source>
        <dbReference type="EMBL" id="CAL1383570.1"/>
    </source>
</evidence>
<reference evidence="1 2" key="1">
    <citation type="submission" date="2024-04" db="EMBL/GenBank/DDBJ databases">
        <authorList>
            <person name="Fracassetti M."/>
        </authorList>
    </citation>
    <scope>NUCLEOTIDE SEQUENCE [LARGE SCALE GENOMIC DNA]</scope>
</reference>
<dbReference type="Proteomes" id="UP001497516">
    <property type="component" value="Chromosome 4"/>
</dbReference>